<dbReference type="GO" id="GO:0005507">
    <property type="term" value="F:copper ion binding"/>
    <property type="evidence" value="ECO:0007669"/>
    <property type="project" value="InterPro"/>
</dbReference>
<dbReference type="Pfam" id="PF07732">
    <property type="entry name" value="Cu-oxidase_3"/>
    <property type="match status" value="1"/>
</dbReference>
<accession>A0A1I4MG48</accession>
<dbReference type="InterPro" id="IPR008972">
    <property type="entry name" value="Cupredoxin"/>
</dbReference>
<keyword evidence="2" id="KW-0560">Oxidoreductase</keyword>
<keyword evidence="3" id="KW-0186">Copper</keyword>
<evidence type="ECO:0000313" key="7">
    <source>
        <dbReference type="EMBL" id="SFM02016.1"/>
    </source>
</evidence>
<dbReference type="PANTHER" id="PTHR11709">
    <property type="entry name" value="MULTI-COPPER OXIDASE"/>
    <property type="match status" value="1"/>
</dbReference>
<reference evidence="7 8" key="1">
    <citation type="submission" date="2016-10" db="EMBL/GenBank/DDBJ databases">
        <authorList>
            <person name="de Groot N.N."/>
        </authorList>
    </citation>
    <scope>NUCLEOTIDE SEQUENCE [LARGE SCALE GENOMIC DNA]</scope>
    <source>
        <strain evidence="7 8">Nm146</strain>
    </source>
</reference>
<evidence type="ECO:0000256" key="3">
    <source>
        <dbReference type="ARBA" id="ARBA00023008"/>
    </source>
</evidence>
<dbReference type="Gene3D" id="2.60.40.420">
    <property type="entry name" value="Cupredoxins - blue copper proteins"/>
    <property type="match status" value="1"/>
</dbReference>
<organism evidence="7 8">
    <name type="scientific">Nitrosomonas nitrosa</name>
    <dbReference type="NCBI Taxonomy" id="52442"/>
    <lineage>
        <taxon>Bacteria</taxon>
        <taxon>Pseudomonadati</taxon>
        <taxon>Pseudomonadota</taxon>
        <taxon>Betaproteobacteria</taxon>
        <taxon>Nitrosomonadales</taxon>
        <taxon>Nitrosomonadaceae</taxon>
        <taxon>Nitrosomonas</taxon>
    </lineage>
</organism>
<keyword evidence="1" id="KW-0479">Metal-binding</keyword>
<keyword evidence="8" id="KW-1185">Reference proteome</keyword>
<evidence type="ECO:0000313" key="8">
    <source>
        <dbReference type="Proteomes" id="UP000199561"/>
    </source>
</evidence>
<gene>
    <name evidence="7" type="ORF">SAMN05421880_10463</name>
</gene>
<dbReference type="InterPro" id="IPR011707">
    <property type="entry name" value="Cu-oxidase-like_N"/>
</dbReference>
<dbReference type="PANTHER" id="PTHR11709:SF394">
    <property type="entry name" value="FI03373P-RELATED"/>
    <property type="match status" value="1"/>
</dbReference>
<dbReference type="RefSeq" id="WP_177182270.1">
    <property type="nucleotide sequence ID" value="NZ_FOUF01000004.1"/>
</dbReference>
<dbReference type="GO" id="GO:0016491">
    <property type="term" value="F:oxidoreductase activity"/>
    <property type="evidence" value="ECO:0007669"/>
    <property type="project" value="UniProtKB-KW"/>
</dbReference>
<evidence type="ECO:0000256" key="4">
    <source>
        <dbReference type="SAM" id="MobiDB-lite"/>
    </source>
</evidence>
<evidence type="ECO:0000259" key="6">
    <source>
        <dbReference type="Pfam" id="PF07732"/>
    </source>
</evidence>
<feature type="region of interest" description="Disordered" evidence="4">
    <location>
        <begin position="1"/>
        <end position="20"/>
    </location>
</feature>
<evidence type="ECO:0000256" key="1">
    <source>
        <dbReference type="ARBA" id="ARBA00022723"/>
    </source>
</evidence>
<dbReference type="SUPFAM" id="SSF49503">
    <property type="entry name" value="Cupredoxins"/>
    <property type="match status" value="1"/>
</dbReference>
<sequence length="338" mass="37509">MRRKLSSEFPAGSVHSPGNDPTAYRRTTLSVWSIVPIAVFLLFFGSAAVAGNLHRIVMHADELEGGLYAYRMEYHEVTDKNGNTTNLTSRYSTAATIPGPTIVLEEGDEAEIELMHVFDPDNPKQEHVSLHVHGVHYDIDSDGTLKYINLYKDESATPVMSYTYRWVAASGTAGTWPYHDHNMNSHNGAEDKGLFGALIVNPASGEERVKISGTEQNISLSNIEKDYVLYIGDDAFWGMEIDNATGQQTPLWVNPTLTAQRNSYVRFHLIALGTNFHQFELKSYKWADPGSRKNINHKVLGPLEKHVFAVQATHSASYQDSAFSSALLGMKGDFIVAD</sequence>
<keyword evidence="5" id="KW-0472">Membrane</keyword>
<feature type="domain" description="Plastocyanin-like" evidence="6">
    <location>
        <begin position="94"/>
        <end position="203"/>
    </location>
</feature>
<name>A0A1I4MG48_9PROT</name>
<evidence type="ECO:0000256" key="5">
    <source>
        <dbReference type="SAM" id="Phobius"/>
    </source>
</evidence>
<dbReference type="STRING" id="52442.SAMN05421880_10463"/>
<dbReference type="InterPro" id="IPR045087">
    <property type="entry name" value="Cu-oxidase_fam"/>
</dbReference>
<keyword evidence="5" id="KW-0812">Transmembrane</keyword>
<dbReference type="Proteomes" id="UP000199561">
    <property type="component" value="Unassembled WGS sequence"/>
</dbReference>
<dbReference type="EMBL" id="FOUF01000004">
    <property type="protein sequence ID" value="SFM02016.1"/>
    <property type="molecule type" value="Genomic_DNA"/>
</dbReference>
<dbReference type="AlphaFoldDB" id="A0A1I4MG48"/>
<protein>
    <submittedName>
        <fullName evidence="7">Multicopper oxidase</fullName>
    </submittedName>
</protein>
<keyword evidence="5" id="KW-1133">Transmembrane helix</keyword>
<evidence type="ECO:0000256" key="2">
    <source>
        <dbReference type="ARBA" id="ARBA00023002"/>
    </source>
</evidence>
<proteinExistence type="predicted"/>
<feature type="transmembrane region" description="Helical" evidence="5">
    <location>
        <begin position="29"/>
        <end position="50"/>
    </location>
</feature>